<evidence type="ECO:0000313" key="2">
    <source>
        <dbReference type="EMBL" id="ARZ65932.1"/>
    </source>
</evidence>
<dbReference type="CDD" id="cd06170">
    <property type="entry name" value="LuxR_C_like"/>
    <property type="match status" value="1"/>
</dbReference>
<protein>
    <submittedName>
        <fullName evidence="2">Regulatory protein</fullName>
    </submittedName>
</protein>
<accession>A0A1Z2KV60</accession>
<sequence>MGAAGSGGGFAAVGAEVARRELAVPLQRVIEDAHRELDGVHERLASFTAALHTSAGHAPSSAASPAGASAEDASTGVVRQARARLVNLAGGCRFEVVVMLSAREVSGPRPFVLELLKEPLRNQARVRVLCPHTLRADAAARSVLTRLVQDGAEVRSCTEAFDPVVVFDGQAAFLPAQDGREEEDGGALTYEQHLVAFLGRVFERLWEPASPVEGAAPGYGDALGDLKSTILQLLASGLKDEVIARRVGMSSRTFRRHLAALMHELGAGSRFQAGVRAARLGLVS</sequence>
<evidence type="ECO:0000259" key="1">
    <source>
        <dbReference type="SMART" id="SM00421"/>
    </source>
</evidence>
<dbReference type="PANTHER" id="PTHR34293">
    <property type="entry name" value="HTH-TYPE TRANSCRIPTIONAL REGULATOR TRMBL2"/>
    <property type="match status" value="1"/>
</dbReference>
<name>A0A1Z2KV60_9ACTN</name>
<dbReference type="AlphaFoldDB" id="A0A1Z2KV60"/>
<dbReference type="InterPro" id="IPR016032">
    <property type="entry name" value="Sig_transdc_resp-reg_C-effctor"/>
</dbReference>
<dbReference type="PANTHER" id="PTHR34293:SF1">
    <property type="entry name" value="HTH-TYPE TRANSCRIPTIONAL REGULATOR TRMBL2"/>
    <property type="match status" value="1"/>
</dbReference>
<dbReference type="SMART" id="SM00421">
    <property type="entry name" value="HTH_LUXR"/>
    <property type="match status" value="1"/>
</dbReference>
<evidence type="ECO:0000313" key="3">
    <source>
        <dbReference type="Proteomes" id="UP000195755"/>
    </source>
</evidence>
<gene>
    <name evidence="2" type="ORF">SMD11_0266</name>
</gene>
<dbReference type="SUPFAM" id="SSF46894">
    <property type="entry name" value="C-terminal effector domain of the bipartite response regulators"/>
    <property type="match status" value="1"/>
</dbReference>
<dbReference type="InterPro" id="IPR036388">
    <property type="entry name" value="WH-like_DNA-bd_sf"/>
</dbReference>
<dbReference type="InterPro" id="IPR051797">
    <property type="entry name" value="TrmB-like"/>
</dbReference>
<dbReference type="GO" id="GO:0006355">
    <property type="term" value="P:regulation of DNA-templated transcription"/>
    <property type="evidence" value="ECO:0007669"/>
    <property type="project" value="InterPro"/>
</dbReference>
<dbReference type="Pfam" id="PF00196">
    <property type="entry name" value="GerE"/>
    <property type="match status" value="1"/>
</dbReference>
<proteinExistence type="predicted"/>
<organism evidence="2 3">
    <name type="scientific">Streptomyces albireticuli</name>
    <dbReference type="NCBI Taxonomy" id="1940"/>
    <lineage>
        <taxon>Bacteria</taxon>
        <taxon>Bacillati</taxon>
        <taxon>Actinomycetota</taxon>
        <taxon>Actinomycetes</taxon>
        <taxon>Kitasatosporales</taxon>
        <taxon>Streptomycetaceae</taxon>
        <taxon>Streptomyces</taxon>
    </lineage>
</organism>
<dbReference type="GO" id="GO:0003677">
    <property type="term" value="F:DNA binding"/>
    <property type="evidence" value="ECO:0007669"/>
    <property type="project" value="InterPro"/>
</dbReference>
<dbReference type="KEGG" id="salj:SMD11_0266"/>
<reference evidence="2 3" key="1">
    <citation type="submission" date="2017-06" db="EMBL/GenBank/DDBJ databases">
        <title>Streptomyces albireticuli Genome sequencing and assembly.</title>
        <authorList>
            <person name="Wang Y."/>
            <person name="Du B."/>
            <person name="Ding Y."/>
            <person name="Liu H."/>
            <person name="Hou Q."/>
            <person name="Liu K."/>
            <person name="Yao L."/>
            <person name="Wang C."/>
        </authorList>
    </citation>
    <scope>NUCLEOTIDE SEQUENCE [LARGE SCALE GENOMIC DNA]</scope>
    <source>
        <strain evidence="2 3">MDJK11</strain>
    </source>
</reference>
<dbReference type="Proteomes" id="UP000195755">
    <property type="component" value="Chromosome"/>
</dbReference>
<dbReference type="InterPro" id="IPR000792">
    <property type="entry name" value="Tscrpt_reg_LuxR_C"/>
</dbReference>
<feature type="domain" description="HTH luxR-type" evidence="1">
    <location>
        <begin position="220"/>
        <end position="277"/>
    </location>
</feature>
<dbReference type="Gene3D" id="1.10.10.10">
    <property type="entry name" value="Winged helix-like DNA-binding domain superfamily/Winged helix DNA-binding domain"/>
    <property type="match status" value="1"/>
</dbReference>
<dbReference type="EMBL" id="CP021744">
    <property type="protein sequence ID" value="ARZ65932.1"/>
    <property type="molecule type" value="Genomic_DNA"/>
</dbReference>